<dbReference type="Pfam" id="PF23367">
    <property type="entry name" value="DUF7091"/>
    <property type="match status" value="1"/>
</dbReference>
<keyword evidence="3" id="KW-1185">Reference proteome</keyword>
<dbReference type="AlphaFoldDB" id="M0N8Y7"/>
<gene>
    <name evidence="2" type="ORF">C451_09977</name>
</gene>
<dbReference type="Proteomes" id="UP000011680">
    <property type="component" value="Unassembled WGS sequence"/>
</dbReference>
<accession>M0N8Y7</accession>
<feature type="region of interest" description="Disordered" evidence="1">
    <location>
        <begin position="31"/>
        <end position="50"/>
    </location>
</feature>
<dbReference type="EMBL" id="AOMF01000153">
    <property type="protein sequence ID" value="EMA53115.1"/>
    <property type="molecule type" value="Genomic_DNA"/>
</dbReference>
<evidence type="ECO:0000256" key="1">
    <source>
        <dbReference type="SAM" id="MobiDB-lite"/>
    </source>
</evidence>
<dbReference type="eggNOG" id="arCOG04729">
    <property type="taxonomic scope" value="Archaea"/>
</dbReference>
<evidence type="ECO:0000313" key="2">
    <source>
        <dbReference type="EMBL" id="EMA53115.1"/>
    </source>
</evidence>
<dbReference type="STRING" id="1227457.C451_09977"/>
<evidence type="ECO:0000313" key="3">
    <source>
        <dbReference type="Proteomes" id="UP000011680"/>
    </source>
</evidence>
<protein>
    <submittedName>
        <fullName evidence="2">Uncharacterized protein</fullName>
    </submittedName>
</protein>
<dbReference type="InterPro" id="IPR055517">
    <property type="entry name" value="DUF7091"/>
</dbReference>
<proteinExistence type="predicted"/>
<comment type="caution">
    <text evidence="2">The sequence shown here is derived from an EMBL/GenBank/DDBJ whole genome shotgun (WGS) entry which is preliminary data.</text>
</comment>
<reference evidence="2 3" key="1">
    <citation type="journal article" date="2014" name="PLoS Genet.">
        <title>Phylogenetically driven sequencing of extremely halophilic archaea reveals strategies for static and dynamic osmo-response.</title>
        <authorList>
            <person name="Becker E.A."/>
            <person name="Seitzer P.M."/>
            <person name="Tritt A."/>
            <person name="Larsen D."/>
            <person name="Krusor M."/>
            <person name="Yao A.I."/>
            <person name="Wu D."/>
            <person name="Madern D."/>
            <person name="Eisen J.A."/>
            <person name="Darling A.E."/>
            <person name="Facciotti M.T."/>
        </authorList>
    </citation>
    <scope>NUCLEOTIDE SEQUENCE [LARGE SCALE GENOMIC DNA]</scope>
    <source>
        <strain evidence="2 3">JCM 13552</strain>
    </source>
</reference>
<sequence length="100" mass="11391">MYRDTQRIAMSDDGPIARFLHSTARAAGRRYAESKRAYSDGQTRADSDGPYDEHARIVCRRYAQKRTVVLDGYEPDCFEAGHPDCEGCLEDIREGTVETW</sequence>
<name>M0N8Y7_9EURY</name>
<organism evidence="2 3">
    <name type="scientific">Halococcus thailandensis JCM 13552</name>
    <dbReference type="NCBI Taxonomy" id="1227457"/>
    <lineage>
        <taxon>Archaea</taxon>
        <taxon>Methanobacteriati</taxon>
        <taxon>Methanobacteriota</taxon>
        <taxon>Stenosarchaea group</taxon>
        <taxon>Halobacteria</taxon>
        <taxon>Halobacteriales</taxon>
        <taxon>Halococcaceae</taxon>
        <taxon>Halococcus</taxon>
    </lineage>
</organism>
<dbReference type="PATRIC" id="fig|1227457.3.peg.1858"/>